<dbReference type="PANTHER" id="PTHR22576:SF37">
    <property type="entry name" value="MUCOSA-ASSOCIATED LYMPHOID TISSUE LYMPHOMA TRANSLOCATION PROTEIN 1"/>
    <property type="match status" value="1"/>
</dbReference>
<dbReference type="Pfam" id="PF00656">
    <property type="entry name" value="Peptidase_C14"/>
    <property type="match status" value="1"/>
</dbReference>
<feature type="chain" id="PRO_5046239724" evidence="1">
    <location>
        <begin position="30"/>
        <end position="697"/>
    </location>
</feature>
<keyword evidence="4" id="KW-1185">Reference proteome</keyword>
<evidence type="ECO:0000313" key="3">
    <source>
        <dbReference type="EMBL" id="MEW9308056.1"/>
    </source>
</evidence>
<dbReference type="SUPFAM" id="SSF52129">
    <property type="entry name" value="Caspase-like"/>
    <property type="match status" value="1"/>
</dbReference>
<keyword evidence="1" id="KW-0732">Signal</keyword>
<dbReference type="PROSITE" id="PS50208">
    <property type="entry name" value="CASPASE_P20"/>
    <property type="match status" value="1"/>
</dbReference>
<dbReference type="Gene3D" id="2.130.10.10">
    <property type="entry name" value="YVTN repeat-like/Quinoprotein amine dehydrogenase"/>
    <property type="match status" value="1"/>
</dbReference>
<evidence type="ECO:0000259" key="2">
    <source>
        <dbReference type="PROSITE" id="PS50208"/>
    </source>
</evidence>
<dbReference type="RefSeq" id="WP_367625282.1">
    <property type="nucleotide sequence ID" value="NZ_JBFNQD010000007.1"/>
</dbReference>
<dbReference type="InterPro" id="IPR015943">
    <property type="entry name" value="WD40/YVTN_repeat-like_dom_sf"/>
</dbReference>
<dbReference type="Proteomes" id="UP001555786">
    <property type="component" value="Unassembled WGS sequence"/>
</dbReference>
<evidence type="ECO:0000313" key="4">
    <source>
        <dbReference type="Proteomes" id="UP001555786"/>
    </source>
</evidence>
<dbReference type="InterPro" id="IPR001309">
    <property type="entry name" value="Pept_C14_p20"/>
</dbReference>
<gene>
    <name evidence="3" type="ORF">ABXS05_21050</name>
</gene>
<proteinExistence type="predicted"/>
<dbReference type="InterPro" id="IPR029030">
    <property type="entry name" value="Caspase-like_dom_sf"/>
</dbReference>
<dbReference type="SUPFAM" id="SSF51004">
    <property type="entry name" value="C-terminal (heme d1) domain of cytochrome cd1-nitrite reductase"/>
    <property type="match status" value="1"/>
</dbReference>
<dbReference type="InterPro" id="IPR011048">
    <property type="entry name" value="Haem_d1_sf"/>
</dbReference>
<accession>A0ABV3PQX0</accession>
<sequence length="697" mass="72969">MKSIRGLIAITFIATLGFFATGPGGSAYAAGTCEHRAAPAGVSGKRVALIVGNGSYGNGIPALPNPARDAQAVAKAMGALGFEVFLAGDADSASLQNCLATAYAGAAGADVAMFYYSGHGIQIKDENYLVAVDATSKDLQHGFVPVQPIVDTLQKGAKATLVFLDACRNNPMAEGGQAGLSVSTGRGLARVEGAGATAAPGAVQARGLMVAYATSPNAVALDGKGELSPFTGAFVKAVGTSGYSIQRIMSDVTKAVGEETDWAQTPWMKSSLTDELKLGGGQTLAEAQSVSNNHATRSLELLYQDSDKQAAIIEALKGLPSQSDDTALKRFPKAYLALYTAVQSRQIKLPVDTGKTILWTAVSPLNRVGLLASSADYQSGELDLWSTDKGKIVARLALETGARNLLFSPHGKFLAVSSSGKVSVLNGLDGTKLFDLPREGAVSMMDFSPDESRLLLAGDNSGFLTVIDVATGEPMIRIKESALGLGKVNASKVASAVFGGNDAICLRLQADLIRAQKAPGGNAVAIFDLRESRTTHLRSIDASIERVLCDPTRKYLIGASSIGLGDGLLEIWDLARDEMTEVKTTNEKVDGLDPSGRYVRTTDLSGRKGGFVYELATGRKVSLAAIPDGFQNSGPLVYNMSGGVVGLDMTSNPWRDWPDESLFGPSLVQKAEAGLTPPQRQEVARDRITFAEVATAP</sequence>
<evidence type="ECO:0000256" key="1">
    <source>
        <dbReference type="SAM" id="SignalP"/>
    </source>
</evidence>
<dbReference type="InterPro" id="IPR052039">
    <property type="entry name" value="Caspase-related_regulators"/>
</dbReference>
<dbReference type="PANTHER" id="PTHR22576">
    <property type="entry name" value="MUCOSA ASSOCIATED LYMPHOID TISSUE LYMPHOMA TRANSLOCATION PROTEIN 1/PARACASPASE"/>
    <property type="match status" value="1"/>
</dbReference>
<feature type="signal peptide" evidence="1">
    <location>
        <begin position="1"/>
        <end position="29"/>
    </location>
</feature>
<dbReference type="Gene3D" id="3.40.50.1460">
    <property type="match status" value="1"/>
</dbReference>
<protein>
    <submittedName>
        <fullName evidence="3">Caspase family protein</fullName>
    </submittedName>
</protein>
<reference evidence="3 4" key="1">
    <citation type="submission" date="2024-07" db="EMBL/GenBank/DDBJ databases">
        <title>Description of Labrys sedimenti sp. nov., isolated from a diclofenac-degrading enrichment culture.</title>
        <authorList>
            <person name="Tancsics A."/>
            <person name="Csepanyi A."/>
        </authorList>
    </citation>
    <scope>NUCLEOTIDE SEQUENCE [LARGE SCALE GENOMIC DNA]</scope>
    <source>
        <strain evidence="3 4">LMG 23578</strain>
    </source>
</reference>
<organism evidence="3 4">
    <name type="scientific">Labrys neptuniae</name>
    <dbReference type="NCBI Taxonomy" id="376174"/>
    <lineage>
        <taxon>Bacteria</taxon>
        <taxon>Pseudomonadati</taxon>
        <taxon>Pseudomonadota</taxon>
        <taxon>Alphaproteobacteria</taxon>
        <taxon>Hyphomicrobiales</taxon>
        <taxon>Xanthobacteraceae</taxon>
        <taxon>Labrys</taxon>
    </lineage>
</organism>
<name>A0ABV3PQX0_9HYPH</name>
<comment type="caution">
    <text evidence="3">The sequence shown here is derived from an EMBL/GenBank/DDBJ whole genome shotgun (WGS) entry which is preliminary data.</text>
</comment>
<feature type="domain" description="Caspase family p20" evidence="2">
    <location>
        <begin position="44"/>
        <end position="171"/>
    </location>
</feature>
<dbReference type="EMBL" id="JBFNQD010000007">
    <property type="protein sequence ID" value="MEW9308056.1"/>
    <property type="molecule type" value="Genomic_DNA"/>
</dbReference>
<dbReference type="InterPro" id="IPR011600">
    <property type="entry name" value="Pept_C14_caspase"/>
</dbReference>